<dbReference type="Proteomes" id="UP000717696">
    <property type="component" value="Unassembled WGS sequence"/>
</dbReference>
<dbReference type="PANTHER" id="PTHR31451">
    <property type="match status" value="1"/>
</dbReference>
<evidence type="ECO:0000256" key="8">
    <source>
        <dbReference type="ARBA" id="ARBA00023295"/>
    </source>
</evidence>
<keyword evidence="13" id="KW-1185">Reference proteome</keyword>
<name>A0A9P9E0F5_9HYPO</name>
<evidence type="ECO:0000256" key="9">
    <source>
        <dbReference type="RuleBase" id="RU361153"/>
    </source>
</evidence>
<feature type="signal peptide" evidence="10">
    <location>
        <begin position="1"/>
        <end position="22"/>
    </location>
</feature>
<dbReference type="PANTHER" id="PTHR31451:SF39">
    <property type="entry name" value="MANNAN ENDO-1,4-BETA-MANNOSIDASE 1"/>
    <property type="match status" value="1"/>
</dbReference>
<feature type="chain" id="PRO_5040368257" description="mannan endo-1,4-beta-mannosidase" evidence="10">
    <location>
        <begin position="23"/>
        <end position="363"/>
    </location>
</feature>
<dbReference type="Gene3D" id="3.20.20.80">
    <property type="entry name" value="Glycosidases"/>
    <property type="match status" value="1"/>
</dbReference>
<evidence type="ECO:0000256" key="3">
    <source>
        <dbReference type="ARBA" id="ARBA00005641"/>
    </source>
</evidence>
<dbReference type="SUPFAM" id="SSF51445">
    <property type="entry name" value="(Trans)glycosidases"/>
    <property type="match status" value="1"/>
</dbReference>
<evidence type="ECO:0000256" key="4">
    <source>
        <dbReference type="ARBA" id="ARBA00012706"/>
    </source>
</evidence>
<dbReference type="InterPro" id="IPR045053">
    <property type="entry name" value="MAN-like"/>
</dbReference>
<feature type="domain" description="Glycoside hydrolase family 5" evidence="11">
    <location>
        <begin position="39"/>
        <end position="319"/>
    </location>
</feature>
<dbReference type="InterPro" id="IPR017853">
    <property type="entry name" value="GH"/>
</dbReference>
<evidence type="ECO:0000256" key="10">
    <source>
        <dbReference type="SAM" id="SignalP"/>
    </source>
</evidence>
<dbReference type="OrthoDB" id="428177at2759"/>
<comment type="caution">
    <text evidence="12">The sequence shown here is derived from an EMBL/GenBank/DDBJ whole genome shotgun (WGS) entry which is preliminary data.</text>
</comment>
<protein>
    <recommendedName>
        <fullName evidence="4">mannan endo-1,4-beta-mannosidase</fullName>
        <ecNumber evidence="4">3.2.1.78</ecNumber>
    </recommendedName>
</protein>
<keyword evidence="7 9" id="KW-0378">Hydrolase</keyword>
<evidence type="ECO:0000256" key="5">
    <source>
        <dbReference type="ARBA" id="ARBA00022525"/>
    </source>
</evidence>
<dbReference type="EMBL" id="JAGMUU010000020">
    <property type="protein sequence ID" value="KAH7129720.1"/>
    <property type="molecule type" value="Genomic_DNA"/>
</dbReference>
<sequence>MKPLSFLSGLLIGLSSVTTSIAAKSFSASNLYYAAGLTDQQQTTLFQGLQSAGVKVLRVWLDGQQGETKGTPIKDFNGLQGDGPEDWDDTVLNRLDGFMAKAHGYGIKLLVSIHSYNALENNRDFYGKWYGTGDFYTNSDAINQFKTRIAHVLAHVNPKNGKTWAQSSEYIFAFEAQNEAMHPQGNPSALASWQCTMAQSIKDNLKGNKNILVTTGGGAYLDNSLLDPYFSCAALDVLAIHAYGTADFETSELKPFVDRAKTAGKKLIMQEWGACYTNAPNHNCNGGSPLAVGTRDANIRKWAASIDAAGIPWFYWQILPNRDPHYDWDYEVGIDDVNWNALKDAGVAAGKAESAFNFDAWLL</sequence>
<evidence type="ECO:0000259" key="11">
    <source>
        <dbReference type="Pfam" id="PF00150"/>
    </source>
</evidence>
<dbReference type="GO" id="GO:0016985">
    <property type="term" value="F:mannan endo-1,4-beta-mannosidase activity"/>
    <property type="evidence" value="ECO:0007669"/>
    <property type="project" value="UniProtKB-EC"/>
</dbReference>
<dbReference type="Pfam" id="PF00150">
    <property type="entry name" value="Cellulase"/>
    <property type="match status" value="1"/>
</dbReference>
<evidence type="ECO:0000313" key="13">
    <source>
        <dbReference type="Proteomes" id="UP000717696"/>
    </source>
</evidence>
<dbReference type="GO" id="GO:0046355">
    <property type="term" value="P:mannan catabolic process"/>
    <property type="evidence" value="ECO:0007669"/>
    <property type="project" value="UniProtKB-ARBA"/>
</dbReference>
<comment type="similarity">
    <text evidence="3 9">Belongs to the glycosyl hydrolase 5 (cellulase A) family.</text>
</comment>
<dbReference type="InterPro" id="IPR001547">
    <property type="entry name" value="Glyco_hydro_5"/>
</dbReference>
<gene>
    <name evidence="12" type="ORF">B0J13DRAFT_508962</name>
</gene>
<keyword evidence="5" id="KW-0964">Secreted</keyword>
<dbReference type="EC" id="3.2.1.78" evidence="4"/>
<evidence type="ECO:0000256" key="7">
    <source>
        <dbReference type="ARBA" id="ARBA00022801"/>
    </source>
</evidence>
<organism evidence="12 13">
    <name type="scientific">Dactylonectria estremocensis</name>
    <dbReference type="NCBI Taxonomy" id="1079267"/>
    <lineage>
        <taxon>Eukaryota</taxon>
        <taxon>Fungi</taxon>
        <taxon>Dikarya</taxon>
        <taxon>Ascomycota</taxon>
        <taxon>Pezizomycotina</taxon>
        <taxon>Sordariomycetes</taxon>
        <taxon>Hypocreomycetidae</taxon>
        <taxon>Hypocreales</taxon>
        <taxon>Nectriaceae</taxon>
        <taxon>Dactylonectria</taxon>
    </lineage>
</organism>
<evidence type="ECO:0000256" key="6">
    <source>
        <dbReference type="ARBA" id="ARBA00022729"/>
    </source>
</evidence>
<comment type="subcellular location">
    <subcellularLocation>
        <location evidence="2">Secreted</location>
    </subcellularLocation>
</comment>
<keyword evidence="6 10" id="KW-0732">Signal</keyword>
<accession>A0A9P9E0F5</accession>
<evidence type="ECO:0000313" key="12">
    <source>
        <dbReference type="EMBL" id="KAH7129720.1"/>
    </source>
</evidence>
<proteinExistence type="inferred from homology"/>
<keyword evidence="8 9" id="KW-0326">Glycosidase</keyword>
<dbReference type="GO" id="GO:0005576">
    <property type="term" value="C:extracellular region"/>
    <property type="evidence" value="ECO:0007669"/>
    <property type="project" value="UniProtKB-SubCell"/>
</dbReference>
<comment type="catalytic activity">
    <reaction evidence="1">
        <text>Random hydrolysis of (1-&gt;4)-beta-D-mannosidic linkages in mannans, galactomannans and glucomannans.</text>
        <dbReference type="EC" id="3.2.1.78"/>
    </reaction>
</comment>
<dbReference type="AlphaFoldDB" id="A0A9P9E0F5"/>
<evidence type="ECO:0000256" key="1">
    <source>
        <dbReference type="ARBA" id="ARBA00001678"/>
    </source>
</evidence>
<reference evidence="12" key="1">
    <citation type="journal article" date="2021" name="Nat. Commun.">
        <title>Genetic determinants of endophytism in the Arabidopsis root mycobiome.</title>
        <authorList>
            <person name="Mesny F."/>
            <person name="Miyauchi S."/>
            <person name="Thiergart T."/>
            <person name="Pickel B."/>
            <person name="Atanasova L."/>
            <person name="Karlsson M."/>
            <person name="Huettel B."/>
            <person name="Barry K.W."/>
            <person name="Haridas S."/>
            <person name="Chen C."/>
            <person name="Bauer D."/>
            <person name="Andreopoulos W."/>
            <person name="Pangilinan J."/>
            <person name="LaButti K."/>
            <person name="Riley R."/>
            <person name="Lipzen A."/>
            <person name="Clum A."/>
            <person name="Drula E."/>
            <person name="Henrissat B."/>
            <person name="Kohler A."/>
            <person name="Grigoriev I.V."/>
            <person name="Martin F.M."/>
            <person name="Hacquard S."/>
        </authorList>
    </citation>
    <scope>NUCLEOTIDE SEQUENCE</scope>
    <source>
        <strain evidence="12">MPI-CAGE-AT-0021</strain>
    </source>
</reference>
<evidence type="ECO:0000256" key="2">
    <source>
        <dbReference type="ARBA" id="ARBA00004613"/>
    </source>
</evidence>